<evidence type="ECO:0000313" key="3">
    <source>
        <dbReference type="Proteomes" id="UP001233112"/>
    </source>
</evidence>
<evidence type="ECO:0000313" key="2">
    <source>
        <dbReference type="EMBL" id="WLV79024.1"/>
    </source>
</evidence>
<evidence type="ECO:0000259" key="1">
    <source>
        <dbReference type="Pfam" id="PF09851"/>
    </source>
</evidence>
<dbReference type="InterPro" id="IPR018649">
    <property type="entry name" value="SHOCT"/>
</dbReference>
<dbReference type="Proteomes" id="UP001233112">
    <property type="component" value="Chromosome"/>
</dbReference>
<protein>
    <submittedName>
        <fullName evidence="2">SHOCT domain-containing protein</fullName>
    </submittedName>
</protein>
<dbReference type="RefSeq" id="WP_274784716.1">
    <property type="nucleotide sequence ID" value="NZ_CP132482.1"/>
</dbReference>
<proteinExistence type="predicted"/>
<keyword evidence="3" id="KW-1185">Reference proteome</keyword>
<dbReference type="Pfam" id="PF09851">
    <property type="entry name" value="SHOCT"/>
    <property type="match status" value="1"/>
</dbReference>
<dbReference type="EMBL" id="CP132482">
    <property type="protein sequence ID" value="WLV79024.1"/>
    <property type="molecule type" value="Genomic_DNA"/>
</dbReference>
<organism evidence="2 3">
    <name type="scientific">Lacticaseibacillus parahuelsenbergensis</name>
    <dbReference type="NCBI Taxonomy" id="3068305"/>
    <lineage>
        <taxon>Bacteria</taxon>
        <taxon>Bacillati</taxon>
        <taxon>Bacillota</taxon>
        <taxon>Bacilli</taxon>
        <taxon>Lactobacillales</taxon>
        <taxon>Lactobacillaceae</taxon>
        <taxon>Lacticaseibacillus</taxon>
    </lineage>
</organism>
<feature type="domain" description="SHOCT" evidence="1">
    <location>
        <begin position="233"/>
        <end position="260"/>
    </location>
</feature>
<name>A0ABY9L5L0_9LACO</name>
<accession>A0ABY9L5L0</accession>
<reference evidence="2 3" key="1">
    <citation type="submission" date="2023-08" db="EMBL/GenBank/DDBJ databases">
        <authorList>
            <person name="Buchebner-Jance M."/>
        </authorList>
    </citation>
    <scope>NUCLEOTIDE SEQUENCE [LARGE SCALE GENOMIC DNA]</scope>
    <source>
        <strain evidence="2 3">NCIMB 15471</strain>
    </source>
</reference>
<gene>
    <name evidence="2" type="ORF">LACPH_001055</name>
</gene>
<sequence>MGIFKNITGKKGESTEQADAHKYIKKHSLTLRIFDGLPDGKMYDKVTISRDINGDVQINNPKTDPRVNSVVYTLNYFCWQSGGMHEETLVNRKEKTKTKTKGGHGVARAIAGSVFGPAGAVVGAVTAQPKKTETKVVRPAKKINIPVENPTNGYFILDPKNGTDLVILKTYPITQHQANHMSKILNVKISPVFDWIEDDPNRIHSVDEKVTKLPNSDDIKAPKKPKPISSLDEQLRTLKGLLDDNIITQEEFDAKKKQILKL</sequence>